<gene>
    <name evidence="7" type="ORF">KVG96_03065</name>
</gene>
<evidence type="ECO:0000256" key="4">
    <source>
        <dbReference type="ARBA" id="ARBA00022643"/>
    </source>
</evidence>
<dbReference type="NCBIfam" id="TIGR01947">
    <property type="entry name" value="rnfG"/>
    <property type="match status" value="1"/>
</dbReference>
<dbReference type="PROSITE" id="PS51257">
    <property type="entry name" value="PROKAR_LIPOPROTEIN"/>
    <property type="match status" value="1"/>
</dbReference>
<keyword evidence="3" id="KW-0285">Flavoprotein</keyword>
<reference evidence="7 8" key="1">
    <citation type="submission" date="2021-06" db="EMBL/GenBank/DDBJ databases">
        <title>Updating the genus Pseudomonas: Description of 43 new species and partition of the Pseudomonas putida group.</title>
        <authorList>
            <person name="Girard L."/>
            <person name="Lood C."/>
            <person name="Vandamme P."/>
            <person name="Rokni-Zadeh H."/>
            <person name="Van Noort V."/>
            <person name="Hofte M."/>
            <person name="Lavigne R."/>
            <person name="De Mot R."/>
        </authorList>
    </citation>
    <scope>NUCLEOTIDE SEQUENCE [LARGE SCALE GENOMIC DNA]</scope>
    <source>
        <strain evidence="7 8">COR58</strain>
    </source>
</reference>
<evidence type="ECO:0000313" key="8">
    <source>
        <dbReference type="Proteomes" id="UP000765224"/>
    </source>
</evidence>
<evidence type="ECO:0000256" key="2">
    <source>
        <dbReference type="ARBA" id="ARBA00022553"/>
    </source>
</evidence>
<keyword evidence="8" id="KW-1185">Reference proteome</keyword>
<organism evidence="7 8">
    <name type="scientific">Pseudomonas ekonensis</name>
    <dbReference type="NCBI Taxonomy" id="2842353"/>
    <lineage>
        <taxon>Bacteria</taxon>
        <taxon>Pseudomonadati</taxon>
        <taxon>Pseudomonadota</taxon>
        <taxon>Gammaproteobacteria</taxon>
        <taxon>Pseudomonadales</taxon>
        <taxon>Pseudomonadaceae</taxon>
        <taxon>Pseudomonas</taxon>
    </lineage>
</organism>
<sequence length="201" mass="21335">MNRTGSLIALALLACAGAGVSWLVQDLSAPHIAAERKLIESRTLLDVLAADSYDNRPLEQPLPLAAPELSHSTLTGAYRATRGEQTVAVLLRSQATGYAGQIEWLIAIAPSGRLIGVKTLRQTETPALGGLIGDWPNVWLQTFTGKSLDAPDDAGWALKKDRGQFDQIAGATVTSRAAVNAVHDALRYFDGHRAALLGSAE</sequence>
<evidence type="ECO:0000256" key="1">
    <source>
        <dbReference type="ARBA" id="ARBA00022448"/>
    </source>
</evidence>
<protein>
    <submittedName>
        <fullName evidence="7">RnfABCDGE type electron transport complex subunit G</fullName>
    </submittedName>
</protein>
<dbReference type="SMART" id="SM00900">
    <property type="entry name" value="FMN_bind"/>
    <property type="match status" value="1"/>
</dbReference>
<proteinExistence type="predicted"/>
<keyword evidence="4" id="KW-0288">FMN</keyword>
<feature type="domain" description="FMN-binding" evidence="6">
    <location>
        <begin position="97"/>
        <end position="189"/>
    </location>
</feature>
<dbReference type="EMBL" id="JAHSTS010000001">
    <property type="protein sequence ID" value="MBV4456927.1"/>
    <property type="molecule type" value="Genomic_DNA"/>
</dbReference>
<dbReference type="InterPro" id="IPR010209">
    <property type="entry name" value="Ion_transpt_RnfG/RsxG"/>
</dbReference>
<evidence type="ECO:0000256" key="3">
    <source>
        <dbReference type="ARBA" id="ARBA00022630"/>
    </source>
</evidence>
<dbReference type="InterPro" id="IPR007329">
    <property type="entry name" value="FMN-bd"/>
</dbReference>
<dbReference type="Proteomes" id="UP000765224">
    <property type="component" value="Unassembled WGS sequence"/>
</dbReference>
<name>A0ABS6P8Y5_9PSED</name>
<accession>A0ABS6P8Y5</accession>
<keyword evidence="2" id="KW-0597">Phosphoprotein</keyword>
<dbReference type="PANTHER" id="PTHR36118">
    <property type="entry name" value="ION-TRANSLOCATING OXIDOREDUCTASE COMPLEX SUBUNIT G"/>
    <property type="match status" value="1"/>
</dbReference>
<dbReference type="RefSeq" id="WP_217890761.1">
    <property type="nucleotide sequence ID" value="NZ_JAHSTS010000001.1"/>
</dbReference>
<dbReference type="PIRSF" id="PIRSF006091">
    <property type="entry name" value="E_trnsport_RnfG"/>
    <property type="match status" value="1"/>
</dbReference>
<dbReference type="PANTHER" id="PTHR36118:SF1">
    <property type="entry name" value="ION-TRANSLOCATING OXIDOREDUCTASE COMPLEX SUBUNIT G"/>
    <property type="match status" value="1"/>
</dbReference>
<evidence type="ECO:0000256" key="5">
    <source>
        <dbReference type="ARBA" id="ARBA00022982"/>
    </source>
</evidence>
<evidence type="ECO:0000313" key="7">
    <source>
        <dbReference type="EMBL" id="MBV4456927.1"/>
    </source>
</evidence>
<keyword evidence="5" id="KW-0249">Electron transport</keyword>
<keyword evidence="1" id="KW-0813">Transport</keyword>
<comment type="caution">
    <text evidence="7">The sequence shown here is derived from an EMBL/GenBank/DDBJ whole genome shotgun (WGS) entry which is preliminary data.</text>
</comment>
<evidence type="ECO:0000259" key="6">
    <source>
        <dbReference type="SMART" id="SM00900"/>
    </source>
</evidence>
<dbReference type="Pfam" id="PF04205">
    <property type="entry name" value="FMN_bind"/>
    <property type="match status" value="1"/>
</dbReference>